<organism evidence="2 3">
    <name type="scientific">Cryptomonas paramaecium</name>
    <dbReference type="NCBI Taxonomy" id="2898"/>
    <lineage>
        <taxon>Eukaryota</taxon>
        <taxon>Cryptophyceae</taxon>
        <taxon>Cryptomonadales</taxon>
        <taxon>Cryptomonadaceae</taxon>
        <taxon>Cryptomonas</taxon>
    </lineage>
</organism>
<dbReference type="AlphaFoldDB" id="F2HHA4"/>
<name>F2HHA4_9CRYP</name>
<accession>F2HHA4</accession>
<keyword evidence="1" id="KW-0812">Transmembrane</keyword>
<keyword evidence="1" id="KW-0472">Membrane</keyword>
<proteinExistence type="predicted"/>
<gene>
    <name evidence="2" type="ORF">CPARA_1gp042</name>
</gene>
<geneLocation type="nucleomorph" evidence="2"/>
<reference evidence="2 3" key="1">
    <citation type="journal article" date="2011" name="Genome Biol. Evol.">
        <title>Complete nucleomorph genome sequence of the nonphotosynthetic alga Cryptomonas paramecium reveals a core nucleomorph gene set.</title>
        <authorList>
            <person name="Tanifuji G."/>
            <person name="Onodera N.T."/>
            <person name="Wheeler T.J."/>
            <person name="Dlutek M."/>
            <person name="Donaher N."/>
            <person name="Archibald J.M."/>
        </authorList>
    </citation>
    <scope>NUCLEOTIDE SEQUENCE [LARGE SCALE GENOMIC DNA]</scope>
    <source>
        <strain evidence="2 3">CCAP977/2A</strain>
    </source>
</reference>
<dbReference type="RefSeq" id="XP_003239598.1">
    <property type="nucleotide sequence ID" value="XM_003239550.1"/>
</dbReference>
<dbReference type="EMBL" id="CP002172">
    <property type="protein sequence ID" value="AEA38700.1"/>
    <property type="molecule type" value="Genomic_DNA"/>
</dbReference>
<dbReference type="GeneID" id="10447093"/>
<evidence type="ECO:0000313" key="3">
    <source>
        <dbReference type="Proteomes" id="UP000243423"/>
    </source>
</evidence>
<keyword evidence="1" id="KW-1133">Transmembrane helix</keyword>
<dbReference type="Proteomes" id="UP000243423">
    <property type="component" value="Nucleomorph 1"/>
</dbReference>
<protein>
    <submittedName>
        <fullName evidence="2">Uncharacterized protein</fullName>
    </submittedName>
</protein>
<evidence type="ECO:0000313" key="2">
    <source>
        <dbReference type="EMBL" id="AEA38700.1"/>
    </source>
</evidence>
<feature type="transmembrane region" description="Helical" evidence="1">
    <location>
        <begin position="75"/>
        <end position="93"/>
    </location>
</feature>
<evidence type="ECO:0000256" key="1">
    <source>
        <dbReference type="SAM" id="Phobius"/>
    </source>
</evidence>
<sequence length="119" mass="14663">MKIIVMKIKVNLFFSFFFRKLYFFFNKTNKSVYLIKIFEIFFFKKNIIINNLTSCGKFCLLLNLNKLIKQRKKNVIMRIGLLFKLYSCNFFFLCLKPNFKFYQIIKNLSKNFLYNYLYL</sequence>
<keyword evidence="2" id="KW-0542">Nucleomorph</keyword>